<proteinExistence type="predicted"/>
<evidence type="ECO:0000313" key="2">
    <source>
        <dbReference type="EMBL" id="RIH90223.1"/>
    </source>
</evidence>
<keyword evidence="1" id="KW-1133">Transmembrane helix</keyword>
<gene>
    <name evidence="2" type="ORF">Mterra_00661</name>
</gene>
<comment type="caution">
    <text evidence="2">The sequence shown here is derived from an EMBL/GenBank/DDBJ whole genome shotgun (WGS) entry which is preliminary data.</text>
</comment>
<evidence type="ECO:0000256" key="1">
    <source>
        <dbReference type="SAM" id="Phobius"/>
    </source>
</evidence>
<keyword evidence="3" id="KW-1185">Reference proteome</keyword>
<dbReference type="Proteomes" id="UP000265715">
    <property type="component" value="Unassembled WGS sequence"/>
</dbReference>
<keyword evidence="1" id="KW-0812">Transmembrane</keyword>
<evidence type="ECO:0000313" key="3">
    <source>
        <dbReference type="Proteomes" id="UP000265715"/>
    </source>
</evidence>
<reference evidence="2 3" key="1">
    <citation type="submission" date="2018-08" db="EMBL/GenBank/DDBJ databases">
        <title>Meiothermus terrae DSM 26712 genome sequencing project.</title>
        <authorList>
            <person name="Da Costa M.S."/>
            <person name="Albuquerque L."/>
            <person name="Raposo P."/>
            <person name="Froufe H.J.C."/>
            <person name="Barroso C.S."/>
            <person name="Egas C."/>
        </authorList>
    </citation>
    <scope>NUCLEOTIDE SEQUENCE [LARGE SCALE GENOMIC DNA]</scope>
    <source>
        <strain evidence="2 3">DSM 26712</strain>
    </source>
</reference>
<sequence length="115" mass="12773">MRPSTASVGWALSIGLALLGAWGSFAAVMWPSQFEALEAQHREAYYWSVILPAPWWMTLGNVAFYLSWAAPGAAWMGWRREKSRRRRAILGVFFALLFLPTLGVGIIMLTSLLAG</sequence>
<name>A0A399F2B8_9DEIN</name>
<keyword evidence="1" id="KW-0472">Membrane</keyword>
<feature type="transmembrane region" description="Helical" evidence="1">
    <location>
        <begin position="88"/>
        <end position="114"/>
    </location>
</feature>
<protein>
    <submittedName>
        <fullName evidence="2">Uncharacterized protein</fullName>
    </submittedName>
</protein>
<feature type="transmembrane region" description="Helical" evidence="1">
    <location>
        <begin position="55"/>
        <end position="76"/>
    </location>
</feature>
<accession>A0A399F2B8</accession>
<dbReference type="AlphaFoldDB" id="A0A399F2B8"/>
<dbReference type="EMBL" id="QXDL01000015">
    <property type="protein sequence ID" value="RIH90223.1"/>
    <property type="molecule type" value="Genomic_DNA"/>
</dbReference>
<organism evidence="2 3">
    <name type="scientific">Calidithermus terrae</name>
    <dbReference type="NCBI Taxonomy" id="1408545"/>
    <lineage>
        <taxon>Bacteria</taxon>
        <taxon>Thermotogati</taxon>
        <taxon>Deinococcota</taxon>
        <taxon>Deinococci</taxon>
        <taxon>Thermales</taxon>
        <taxon>Thermaceae</taxon>
        <taxon>Calidithermus</taxon>
    </lineage>
</organism>